<feature type="transmembrane region" description="Helical" evidence="1">
    <location>
        <begin position="49"/>
        <end position="69"/>
    </location>
</feature>
<name>A0ABR9WUC8_9FLAO</name>
<keyword evidence="1" id="KW-0812">Transmembrane</keyword>
<evidence type="ECO:0000313" key="3">
    <source>
        <dbReference type="Proteomes" id="UP000656274"/>
    </source>
</evidence>
<accession>A0ABR9WUC8</accession>
<sequence length="144" mass="17058">MNHWNIILGLGTILGLYFFRKIKPTYLKVIFIGFSISFALPYFEKQEITNIGYFGFGFFSLLYLIHCIIKKSILNIIISLFAFFSFFSMYMGFPFANERKLMMIIPIITYFITLKKIRQYENEISILTILTSYELAELMNIQFE</sequence>
<feature type="transmembrane region" description="Helical" evidence="1">
    <location>
        <begin position="25"/>
        <end position="43"/>
    </location>
</feature>
<reference evidence="2 3" key="1">
    <citation type="submission" date="2020-10" db="EMBL/GenBank/DDBJ databases">
        <title>The genome sequence of Flavobacterium aquaticum 1Y8A.</title>
        <authorList>
            <person name="Liu Y."/>
        </authorList>
    </citation>
    <scope>NUCLEOTIDE SEQUENCE [LARGE SCALE GENOMIC DNA]</scope>
    <source>
        <strain evidence="2 3">1Y8A</strain>
    </source>
</reference>
<organism evidence="2 3">
    <name type="scientific">Flavobacterium proteolyticum</name>
    <dbReference type="NCBI Taxonomy" id="2911683"/>
    <lineage>
        <taxon>Bacteria</taxon>
        <taxon>Pseudomonadati</taxon>
        <taxon>Bacteroidota</taxon>
        <taxon>Flavobacteriia</taxon>
        <taxon>Flavobacteriales</taxon>
        <taxon>Flavobacteriaceae</taxon>
        <taxon>Flavobacterium</taxon>
    </lineage>
</organism>
<evidence type="ECO:0000256" key="1">
    <source>
        <dbReference type="SAM" id="Phobius"/>
    </source>
</evidence>
<evidence type="ECO:0000313" key="2">
    <source>
        <dbReference type="EMBL" id="MBE9577232.1"/>
    </source>
</evidence>
<keyword evidence="1" id="KW-1133">Transmembrane helix</keyword>
<gene>
    <name evidence="2" type="ORF">IM755_10965</name>
</gene>
<keyword evidence="1" id="KW-0472">Membrane</keyword>
<dbReference type="RefSeq" id="WP_194096756.1">
    <property type="nucleotide sequence ID" value="NZ_JADFTZ010000005.1"/>
</dbReference>
<proteinExistence type="predicted"/>
<comment type="caution">
    <text evidence="2">The sequence shown here is derived from an EMBL/GenBank/DDBJ whole genome shotgun (WGS) entry which is preliminary data.</text>
</comment>
<protein>
    <submittedName>
        <fullName evidence="2">Uncharacterized protein</fullName>
    </submittedName>
</protein>
<feature type="transmembrane region" description="Helical" evidence="1">
    <location>
        <begin position="76"/>
        <end position="95"/>
    </location>
</feature>
<dbReference type="Proteomes" id="UP000656274">
    <property type="component" value="Unassembled WGS sequence"/>
</dbReference>
<dbReference type="EMBL" id="JADFTZ010000005">
    <property type="protein sequence ID" value="MBE9577232.1"/>
    <property type="molecule type" value="Genomic_DNA"/>
</dbReference>
<keyword evidence="3" id="KW-1185">Reference proteome</keyword>